<reference evidence="2 3" key="1">
    <citation type="journal article" date="2019" name="Sci. Rep.">
        <title>Orb-weaving spider Araneus ventricosus genome elucidates the spidroin gene catalogue.</title>
        <authorList>
            <person name="Kono N."/>
            <person name="Nakamura H."/>
            <person name="Ohtoshi R."/>
            <person name="Moran D.A.P."/>
            <person name="Shinohara A."/>
            <person name="Yoshida Y."/>
            <person name="Fujiwara M."/>
            <person name="Mori M."/>
            <person name="Tomita M."/>
            <person name="Arakawa K."/>
        </authorList>
    </citation>
    <scope>NUCLEOTIDE SEQUENCE [LARGE SCALE GENOMIC DNA]</scope>
</reference>
<name>A0A4Y2HYL7_ARAVE</name>
<evidence type="ECO:0000313" key="3">
    <source>
        <dbReference type="Proteomes" id="UP000499080"/>
    </source>
</evidence>
<comment type="subcellular location">
    <subcellularLocation>
        <location evidence="1">Nucleus</location>
    </subcellularLocation>
</comment>
<sequence length="107" mass="12330">MDKTSDLDAFYRGQIVGARRLGHSIYEIVRELGYSRSTVSRVYREYTDGGKKTSDQANCKGQLALKKRCVRRNVLNLCLDVWQPLSRPEEAQIVINLLSLIQWHFSV</sequence>
<dbReference type="Gene3D" id="1.10.10.10">
    <property type="entry name" value="Winged helix-like DNA-binding domain superfamily/Winged helix DNA-binding domain"/>
    <property type="match status" value="1"/>
</dbReference>
<dbReference type="SUPFAM" id="SSF46689">
    <property type="entry name" value="Homeodomain-like"/>
    <property type="match status" value="1"/>
</dbReference>
<dbReference type="Pfam" id="PF13384">
    <property type="entry name" value="HTH_23"/>
    <property type="match status" value="1"/>
</dbReference>
<evidence type="ECO:0008006" key="4">
    <source>
        <dbReference type="Google" id="ProtNLM"/>
    </source>
</evidence>
<organism evidence="2 3">
    <name type="scientific">Araneus ventricosus</name>
    <name type="common">Orbweaver spider</name>
    <name type="synonym">Epeira ventricosa</name>
    <dbReference type="NCBI Taxonomy" id="182803"/>
    <lineage>
        <taxon>Eukaryota</taxon>
        <taxon>Metazoa</taxon>
        <taxon>Ecdysozoa</taxon>
        <taxon>Arthropoda</taxon>
        <taxon>Chelicerata</taxon>
        <taxon>Arachnida</taxon>
        <taxon>Araneae</taxon>
        <taxon>Araneomorphae</taxon>
        <taxon>Entelegynae</taxon>
        <taxon>Araneoidea</taxon>
        <taxon>Araneidae</taxon>
        <taxon>Araneus</taxon>
    </lineage>
</organism>
<dbReference type="EMBL" id="BGPR01002246">
    <property type="protein sequence ID" value="GBM70335.1"/>
    <property type="molecule type" value="Genomic_DNA"/>
</dbReference>
<accession>A0A4Y2HYL7</accession>
<dbReference type="OrthoDB" id="6432984at2759"/>
<dbReference type="InterPro" id="IPR036388">
    <property type="entry name" value="WH-like_DNA-bd_sf"/>
</dbReference>
<evidence type="ECO:0000313" key="2">
    <source>
        <dbReference type="EMBL" id="GBM70335.1"/>
    </source>
</evidence>
<proteinExistence type="predicted"/>
<dbReference type="GO" id="GO:0005634">
    <property type="term" value="C:nucleus"/>
    <property type="evidence" value="ECO:0007669"/>
    <property type="project" value="UniProtKB-SubCell"/>
</dbReference>
<evidence type="ECO:0000256" key="1">
    <source>
        <dbReference type="ARBA" id="ARBA00004123"/>
    </source>
</evidence>
<keyword evidence="3" id="KW-1185">Reference proteome</keyword>
<dbReference type="AlphaFoldDB" id="A0A4Y2HYL7"/>
<dbReference type="Proteomes" id="UP000499080">
    <property type="component" value="Unassembled WGS sequence"/>
</dbReference>
<protein>
    <recommendedName>
        <fullName evidence="4">Tc3 transposase DNA binding domain-containing protein</fullName>
    </recommendedName>
</protein>
<comment type="caution">
    <text evidence="2">The sequence shown here is derived from an EMBL/GenBank/DDBJ whole genome shotgun (WGS) entry which is preliminary data.</text>
</comment>
<gene>
    <name evidence="2" type="ORF">AVEN_244446_1</name>
</gene>
<dbReference type="InterPro" id="IPR009057">
    <property type="entry name" value="Homeodomain-like_sf"/>
</dbReference>